<reference evidence="3 4" key="1">
    <citation type="submission" date="2024-03" db="EMBL/GenBank/DDBJ databases">
        <title>Aureococcus anophagefferens CCMP1851 and Kratosvirus quantuckense: Draft genome of a second virus-susceptible host strain in the model system.</title>
        <authorList>
            <person name="Chase E."/>
            <person name="Truchon A.R."/>
            <person name="Schepens W."/>
            <person name="Wilhelm S.W."/>
        </authorList>
    </citation>
    <scope>NUCLEOTIDE SEQUENCE [LARGE SCALE GENOMIC DNA]</scope>
    <source>
        <strain evidence="3 4">CCMP1851</strain>
    </source>
</reference>
<feature type="chain" id="PRO_5045397673" evidence="2">
    <location>
        <begin position="18"/>
        <end position="545"/>
    </location>
</feature>
<feature type="compositionally biased region" description="Low complexity" evidence="1">
    <location>
        <begin position="283"/>
        <end position="300"/>
    </location>
</feature>
<keyword evidence="4" id="KW-1185">Reference proteome</keyword>
<feature type="compositionally biased region" description="Pro residues" evidence="1">
    <location>
        <begin position="81"/>
        <end position="96"/>
    </location>
</feature>
<proteinExistence type="predicted"/>
<feature type="compositionally biased region" description="Basic and acidic residues" evidence="1">
    <location>
        <begin position="100"/>
        <end position="134"/>
    </location>
</feature>
<evidence type="ECO:0000256" key="2">
    <source>
        <dbReference type="SAM" id="SignalP"/>
    </source>
</evidence>
<feature type="compositionally biased region" description="Pro residues" evidence="1">
    <location>
        <begin position="394"/>
        <end position="418"/>
    </location>
</feature>
<evidence type="ECO:0000313" key="4">
    <source>
        <dbReference type="Proteomes" id="UP001363151"/>
    </source>
</evidence>
<evidence type="ECO:0000313" key="3">
    <source>
        <dbReference type="EMBL" id="KAK7230393.1"/>
    </source>
</evidence>
<dbReference type="Proteomes" id="UP001363151">
    <property type="component" value="Unassembled WGS sequence"/>
</dbReference>
<feature type="region of interest" description="Disordered" evidence="1">
    <location>
        <begin position="32"/>
        <end position="235"/>
    </location>
</feature>
<feature type="compositionally biased region" description="Basic and acidic residues" evidence="1">
    <location>
        <begin position="144"/>
        <end position="197"/>
    </location>
</feature>
<keyword evidence="2" id="KW-0732">Signal</keyword>
<organism evidence="3 4">
    <name type="scientific">Aureococcus anophagefferens</name>
    <name type="common">Harmful bloom alga</name>
    <dbReference type="NCBI Taxonomy" id="44056"/>
    <lineage>
        <taxon>Eukaryota</taxon>
        <taxon>Sar</taxon>
        <taxon>Stramenopiles</taxon>
        <taxon>Ochrophyta</taxon>
        <taxon>Pelagophyceae</taxon>
        <taxon>Pelagomonadales</taxon>
        <taxon>Pelagomonadaceae</taxon>
        <taxon>Aureococcus</taxon>
    </lineage>
</organism>
<evidence type="ECO:0000256" key="1">
    <source>
        <dbReference type="SAM" id="MobiDB-lite"/>
    </source>
</evidence>
<feature type="compositionally biased region" description="Low complexity" evidence="1">
    <location>
        <begin position="61"/>
        <end position="75"/>
    </location>
</feature>
<name>A0ABR1FGI5_AURAN</name>
<feature type="region of interest" description="Disordered" evidence="1">
    <location>
        <begin position="358"/>
        <end position="420"/>
    </location>
</feature>
<protein>
    <submittedName>
        <fullName evidence="3">Uncharacterized protein</fullName>
    </submittedName>
</protein>
<dbReference type="EMBL" id="JBBJCI010000435">
    <property type="protein sequence ID" value="KAK7230393.1"/>
    <property type="molecule type" value="Genomic_DNA"/>
</dbReference>
<sequence length="545" mass="57672">MATFKSIFLAMIAAASAFTTPAAPHLRRATIRSEQKGYYVPRPANKDISKSGGAPPPPRPASTDDAAAAESLAALMNSRKPAPPPPRPVAATPGPPRVDLAAKEALEKLEAEREREREVAREAEAAKEREREQIRQQQLAAEAQAREREEQLRREQAEAKQQAEAEAAARQREAELRAQQAREERLRQEQARVEQARRVPVAPQLDQTVPVQTERVPVAPQLDQTVPVQTERVPVAPQLEETVPVQTERVPVAPQMEATAPVQAQRVPVAPQMGPGPPPPPEGSRVLVPEAPSAEPAWASVTSGGAPPAAPNAKPLKSMSPVEFQKQWASNIIATAGRQKKLGELKQVMGDLADKVAEAAPPENPLPPAPAAASPLPPPPAAASRVQGLQVSPSPLPPPPAAAPVPEASPLPPVPAAEPLPEVSPGALRLADIFDGRLGPTKLSLRSDDAMMSLSGVFTAYAANKPASGRDLVALRCANGAEIVIDAARCRDVSFDDRRAPDGDAALSVFFSNVDGAPFLSATLDGGGGPAAAAARWRELKETYE</sequence>
<comment type="caution">
    <text evidence="3">The sequence shown here is derived from an EMBL/GenBank/DDBJ whole genome shotgun (WGS) entry which is preliminary data.</text>
</comment>
<feature type="signal peptide" evidence="2">
    <location>
        <begin position="1"/>
        <end position="17"/>
    </location>
</feature>
<accession>A0ABR1FGI5</accession>
<gene>
    <name evidence="3" type="ORF">SO694_00182020</name>
</gene>
<feature type="compositionally biased region" description="Pro residues" evidence="1">
    <location>
        <begin position="362"/>
        <end position="381"/>
    </location>
</feature>
<feature type="region of interest" description="Disordered" evidence="1">
    <location>
        <begin position="268"/>
        <end position="317"/>
    </location>
</feature>